<dbReference type="InterPro" id="IPR050189">
    <property type="entry name" value="MFS_Efflux_Transporters"/>
</dbReference>
<reference evidence="8 9" key="1">
    <citation type="submission" date="2020-08" db="EMBL/GenBank/DDBJ databases">
        <title>Genomic Encyclopedia of Type Strains, Phase IV (KMG-V): Genome sequencing to study the core and pangenomes of soil and plant-associated prokaryotes.</title>
        <authorList>
            <person name="Whitman W."/>
        </authorList>
    </citation>
    <scope>NUCLEOTIDE SEQUENCE [LARGE SCALE GENOMIC DNA]</scope>
    <source>
        <strain evidence="8 9">M8UP14</strain>
    </source>
</reference>
<dbReference type="InterPro" id="IPR011701">
    <property type="entry name" value="MFS"/>
</dbReference>
<gene>
    <name evidence="8" type="ORF">HDF16_001421</name>
</gene>
<keyword evidence="3 6" id="KW-0812">Transmembrane</keyword>
<feature type="transmembrane region" description="Helical" evidence="6">
    <location>
        <begin position="216"/>
        <end position="237"/>
    </location>
</feature>
<comment type="caution">
    <text evidence="8">The sequence shown here is derived from an EMBL/GenBank/DDBJ whole genome shotgun (WGS) entry which is preliminary data.</text>
</comment>
<dbReference type="RefSeq" id="WP_184214876.1">
    <property type="nucleotide sequence ID" value="NZ_JACHIP010000002.1"/>
</dbReference>
<feature type="transmembrane region" description="Helical" evidence="6">
    <location>
        <begin position="345"/>
        <end position="367"/>
    </location>
</feature>
<keyword evidence="9" id="KW-1185">Reference proteome</keyword>
<evidence type="ECO:0000256" key="1">
    <source>
        <dbReference type="ARBA" id="ARBA00004651"/>
    </source>
</evidence>
<evidence type="ECO:0000256" key="5">
    <source>
        <dbReference type="ARBA" id="ARBA00023136"/>
    </source>
</evidence>
<feature type="transmembrane region" description="Helical" evidence="6">
    <location>
        <begin position="302"/>
        <end position="324"/>
    </location>
</feature>
<dbReference type="Pfam" id="PF07690">
    <property type="entry name" value="MFS_1"/>
    <property type="match status" value="1"/>
</dbReference>
<dbReference type="AlphaFoldDB" id="A0A7W7ZBA2"/>
<dbReference type="InterPro" id="IPR036259">
    <property type="entry name" value="MFS_trans_sf"/>
</dbReference>
<comment type="subcellular location">
    <subcellularLocation>
        <location evidence="1">Cell membrane</location>
        <topology evidence="1">Multi-pass membrane protein</topology>
    </subcellularLocation>
</comment>
<name>A0A7W7ZBA2_9BACT</name>
<protein>
    <submittedName>
        <fullName evidence="8">DHA1 family inner membrane transport protein</fullName>
    </submittedName>
</protein>
<evidence type="ECO:0000313" key="8">
    <source>
        <dbReference type="EMBL" id="MBB5056736.1"/>
    </source>
</evidence>
<evidence type="ECO:0000256" key="6">
    <source>
        <dbReference type="SAM" id="Phobius"/>
    </source>
</evidence>
<dbReference type="PANTHER" id="PTHR43124:SF8">
    <property type="entry name" value="INNER MEMBRANE TRANSPORT PROTEIN YDHP"/>
    <property type="match status" value="1"/>
</dbReference>
<feature type="transmembrane region" description="Helical" evidence="6">
    <location>
        <begin position="280"/>
        <end position="296"/>
    </location>
</feature>
<dbReference type="GO" id="GO:0005886">
    <property type="term" value="C:plasma membrane"/>
    <property type="evidence" value="ECO:0007669"/>
    <property type="project" value="UniProtKB-SubCell"/>
</dbReference>
<dbReference type="Proteomes" id="UP000540989">
    <property type="component" value="Unassembled WGS sequence"/>
</dbReference>
<feature type="transmembrane region" description="Helical" evidence="6">
    <location>
        <begin position="249"/>
        <end position="268"/>
    </location>
</feature>
<dbReference type="Gene3D" id="1.20.1250.20">
    <property type="entry name" value="MFS general substrate transporter like domains"/>
    <property type="match status" value="2"/>
</dbReference>
<evidence type="ECO:0000313" key="9">
    <source>
        <dbReference type="Proteomes" id="UP000540989"/>
    </source>
</evidence>
<proteinExistence type="predicted"/>
<dbReference type="SUPFAM" id="SSF103473">
    <property type="entry name" value="MFS general substrate transporter"/>
    <property type="match status" value="1"/>
</dbReference>
<organism evidence="8 9">
    <name type="scientific">Granulicella aggregans</name>
    <dbReference type="NCBI Taxonomy" id="474949"/>
    <lineage>
        <taxon>Bacteria</taxon>
        <taxon>Pseudomonadati</taxon>
        <taxon>Acidobacteriota</taxon>
        <taxon>Terriglobia</taxon>
        <taxon>Terriglobales</taxon>
        <taxon>Acidobacteriaceae</taxon>
        <taxon>Granulicella</taxon>
    </lineage>
</organism>
<dbReference type="PROSITE" id="PS50850">
    <property type="entry name" value="MFS"/>
    <property type="match status" value="1"/>
</dbReference>
<dbReference type="CDD" id="cd17324">
    <property type="entry name" value="MFS_NepI_like"/>
    <property type="match status" value="1"/>
</dbReference>
<feature type="transmembrane region" description="Helical" evidence="6">
    <location>
        <begin position="174"/>
        <end position="195"/>
    </location>
</feature>
<feature type="domain" description="Major facilitator superfamily (MFS) profile" evidence="7">
    <location>
        <begin position="20"/>
        <end position="394"/>
    </location>
</feature>
<accession>A0A7W7ZBA2</accession>
<feature type="transmembrane region" description="Helical" evidence="6">
    <location>
        <begin position="373"/>
        <end position="392"/>
    </location>
</feature>
<feature type="transmembrane region" description="Helical" evidence="6">
    <location>
        <begin position="111"/>
        <end position="132"/>
    </location>
</feature>
<dbReference type="PANTHER" id="PTHR43124">
    <property type="entry name" value="PURINE EFFLUX PUMP PBUE"/>
    <property type="match status" value="1"/>
</dbReference>
<sequence length="410" mass="42978">MDTSFAEQAQKPASILTRTPLMALAVAAFGIGTSEFIIMGLLPELSRDFAVTIPKAGALVTGYALSVTIGAPLVALATAHLERKRALLLLMAVFTLGNLACAVAPTYNLLFAARVLTALCHGAFFGIGSVVAANLVPRNQRSQAIALMFSGLTLANVLGVPAGTALGQAYGWRAAFWAIVPIGLAAATALFFLVPPQEAGKSNLIHEFRVLRRPQVLLGMFMSTLTSASLFCVYTYVAPTLLVVTHVSPHMVTLTLLLFGVGITIGNLAGGTLSDLHPRTFLIASMLALMASLFALYFAEPYAIPCIAMILIWGAIQFGAGAPLQSRVVDHASEAPNLAATLNQGAFNFGNATGASLGGLIITAGYGYRSLTFASAAIALVTLALAFLAVRLDRNNPRPISREPGLRISH</sequence>
<feature type="transmembrane region" description="Helical" evidence="6">
    <location>
        <begin position="144"/>
        <end position="162"/>
    </location>
</feature>
<feature type="transmembrane region" description="Helical" evidence="6">
    <location>
        <begin position="86"/>
        <end position="105"/>
    </location>
</feature>
<feature type="transmembrane region" description="Helical" evidence="6">
    <location>
        <begin position="62"/>
        <end position="79"/>
    </location>
</feature>
<feature type="transmembrane region" description="Helical" evidence="6">
    <location>
        <begin position="21"/>
        <end position="42"/>
    </location>
</feature>
<keyword evidence="2" id="KW-1003">Cell membrane</keyword>
<keyword evidence="4 6" id="KW-1133">Transmembrane helix</keyword>
<dbReference type="InterPro" id="IPR020846">
    <property type="entry name" value="MFS_dom"/>
</dbReference>
<dbReference type="EMBL" id="JACHIP010000002">
    <property type="protein sequence ID" value="MBB5056736.1"/>
    <property type="molecule type" value="Genomic_DNA"/>
</dbReference>
<evidence type="ECO:0000259" key="7">
    <source>
        <dbReference type="PROSITE" id="PS50850"/>
    </source>
</evidence>
<keyword evidence="5 6" id="KW-0472">Membrane</keyword>
<evidence type="ECO:0000256" key="4">
    <source>
        <dbReference type="ARBA" id="ARBA00022989"/>
    </source>
</evidence>
<dbReference type="GO" id="GO:0022857">
    <property type="term" value="F:transmembrane transporter activity"/>
    <property type="evidence" value="ECO:0007669"/>
    <property type="project" value="InterPro"/>
</dbReference>
<evidence type="ECO:0000256" key="3">
    <source>
        <dbReference type="ARBA" id="ARBA00022692"/>
    </source>
</evidence>
<evidence type="ECO:0000256" key="2">
    <source>
        <dbReference type="ARBA" id="ARBA00022475"/>
    </source>
</evidence>